<dbReference type="InterPro" id="IPR023809">
    <property type="entry name" value="Thiopep_bacteriocin_synth_dom"/>
</dbReference>
<reference evidence="2 3" key="1">
    <citation type="submission" date="2015-09" db="EMBL/GenBank/DDBJ databases">
        <title>Genome sequence, genome mining and natural product profiling of a biocontrol bacterium Streptomyces malaysiensis F913.</title>
        <authorList>
            <person name="Xu Y."/>
            <person name="Wei J."/>
            <person name="Xie J."/>
            <person name="Li T."/>
            <person name="Zhou Z."/>
        </authorList>
    </citation>
    <scope>NUCLEOTIDE SEQUENCE [LARGE SCALE GENOMIC DNA]</scope>
    <source>
        <strain evidence="2 3">F913</strain>
    </source>
</reference>
<dbReference type="Proteomes" id="UP000236520">
    <property type="component" value="Unassembled WGS sequence"/>
</dbReference>
<evidence type="ECO:0000259" key="1">
    <source>
        <dbReference type="Pfam" id="PF14028"/>
    </source>
</evidence>
<dbReference type="RefSeq" id="WP_102937517.1">
    <property type="nucleotide sequence ID" value="NZ_LJIW01000002.1"/>
</dbReference>
<evidence type="ECO:0000313" key="3">
    <source>
        <dbReference type="Proteomes" id="UP000236520"/>
    </source>
</evidence>
<sequence length="325" mass="35247">MDLHTSSAIEQAILAVLTGTPITEVAAEVRWPPGRLAQAVRLYRAAGRAALGAQSAPTGWHQVNIEFTNYPTAERTFVANLLPSLQTATDTGTVAAWWFVRKHPCWRVRVAPGPKSTAEDVAQYLATALDPIVAMGLAKRWWPSPYEPEIAAFGGPDGMKIAHDVFHTDSAGVLDYLHYAKAASCGLLDAKTTSFLIISMFLRAARQEWGEQGDVWALVEANRPLPDGVPMEQVTAMTPELQKLLAANPAPAFVPGGPLAPLAKWVTGLQQAGRAIADAGHAGRLRLGTRAILARHILFHWNRMGFTTRQQAIWARAARETILGD</sequence>
<dbReference type="AlphaFoldDB" id="A0A2J7YZJ1"/>
<dbReference type="Pfam" id="PF14028">
    <property type="entry name" value="Lant_dehydr_C"/>
    <property type="match status" value="1"/>
</dbReference>
<accession>A0A2J7YZJ1</accession>
<feature type="domain" description="Thiopeptide-type bacteriocin biosynthesis" evidence="1">
    <location>
        <begin position="60"/>
        <end position="320"/>
    </location>
</feature>
<dbReference type="NCBIfam" id="TIGR03891">
    <property type="entry name" value="thiopep_ocin"/>
    <property type="match status" value="1"/>
</dbReference>
<gene>
    <name evidence="2" type="ORF">SMF913_28906</name>
</gene>
<dbReference type="EMBL" id="LJIW01000002">
    <property type="protein sequence ID" value="PNG93441.1"/>
    <property type="molecule type" value="Genomic_DNA"/>
</dbReference>
<organism evidence="2 3">
    <name type="scientific">Streptomyces malaysiensis</name>
    <dbReference type="NCBI Taxonomy" id="92644"/>
    <lineage>
        <taxon>Bacteria</taxon>
        <taxon>Bacillati</taxon>
        <taxon>Actinomycetota</taxon>
        <taxon>Actinomycetes</taxon>
        <taxon>Kitasatosporales</taxon>
        <taxon>Streptomycetaceae</taxon>
        <taxon>Streptomyces</taxon>
        <taxon>Streptomyces violaceusniger group</taxon>
    </lineage>
</organism>
<protein>
    <recommendedName>
        <fullName evidence="1">Thiopeptide-type bacteriocin biosynthesis domain-containing protein</fullName>
    </recommendedName>
</protein>
<proteinExistence type="predicted"/>
<name>A0A2J7YZJ1_STRMQ</name>
<comment type="caution">
    <text evidence="2">The sequence shown here is derived from an EMBL/GenBank/DDBJ whole genome shotgun (WGS) entry which is preliminary data.</text>
</comment>
<evidence type="ECO:0000313" key="2">
    <source>
        <dbReference type="EMBL" id="PNG93441.1"/>
    </source>
</evidence>
<keyword evidence="3" id="KW-1185">Reference proteome</keyword>